<sequence length="194" mass="20943">MLMRMNLGADKHLSLVLTRRVCRFVLEHLSLFLKIEGPIGRIPPPESANDHIVNTSNQSSVEMGDTSVEQGDGVKISVNPPPPPKLSSVATQGMPFQERSQDGNLLGVDVPPVLVNEASCEHSLETITLTFLPTGRESFNVTLARDLGLGLHSLLNAVAGHAQWFITITVSVNPVEAPSGDDFPTTHESSSTYH</sequence>
<gene>
    <name evidence="1" type="ORF">BCM14_2296</name>
</gene>
<reference evidence="1 2" key="1">
    <citation type="submission" date="2018-03" db="EMBL/GenBank/DDBJ databases">
        <title>Genomic Encyclopedia of Type Strains, Phase III (KMG-III): the genomes of soil and plant-associated and newly described type strains.</title>
        <authorList>
            <person name="Whitman W."/>
        </authorList>
    </citation>
    <scope>NUCLEOTIDE SEQUENCE [LARGE SCALE GENOMIC DNA]</scope>
    <source>
        <strain evidence="1 2">MWH-P2sevCIIIb</strain>
    </source>
</reference>
<accession>A0A2T0XDZ8</accession>
<protein>
    <submittedName>
        <fullName evidence="1">Uncharacterized protein</fullName>
    </submittedName>
</protein>
<comment type="caution">
    <text evidence="1">The sequence shown here is derived from an EMBL/GenBank/DDBJ whole genome shotgun (WGS) entry which is preliminary data.</text>
</comment>
<proteinExistence type="predicted"/>
<dbReference type="Proteomes" id="UP000238308">
    <property type="component" value="Unassembled WGS sequence"/>
</dbReference>
<name>A0A2T0XDZ8_9BURK</name>
<dbReference type="EMBL" id="PVTV01000015">
    <property type="protein sequence ID" value="PRY97156.1"/>
    <property type="molecule type" value="Genomic_DNA"/>
</dbReference>
<organism evidence="1 2">
    <name type="scientific">Jezberella montanilacus</name>
    <dbReference type="NCBI Taxonomy" id="323426"/>
    <lineage>
        <taxon>Bacteria</taxon>
        <taxon>Pseudomonadati</taxon>
        <taxon>Pseudomonadota</taxon>
        <taxon>Betaproteobacteria</taxon>
        <taxon>Burkholderiales</taxon>
        <taxon>Alcaligenaceae</taxon>
        <taxon>Jezberella</taxon>
    </lineage>
</organism>
<evidence type="ECO:0000313" key="1">
    <source>
        <dbReference type="EMBL" id="PRY97156.1"/>
    </source>
</evidence>
<dbReference type="AlphaFoldDB" id="A0A2T0XDZ8"/>
<evidence type="ECO:0000313" key="2">
    <source>
        <dbReference type="Proteomes" id="UP000238308"/>
    </source>
</evidence>
<keyword evidence="2" id="KW-1185">Reference proteome</keyword>